<evidence type="ECO:0000313" key="1">
    <source>
        <dbReference type="EMBL" id="PIS22200.1"/>
    </source>
</evidence>
<dbReference type="EMBL" id="PEYU01000072">
    <property type="protein sequence ID" value="PIS22200.1"/>
    <property type="molecule type" value="Genomic_DNA"/>
</dbReference>
<comment type="caution">
    <text evidence="1">The sequence shown here is derived from an EMBL/GenBank/DDBJ whole genome shotgun (WGS) entry which is preliminary data.</text>
</comment>
<sequence>GATKDSALLCDTFAKIGVTDPTGDPPISTYTLTSNPDPTTATSIVTVTGTFGTCIYECNFNFSDGSSLKFGSKAGSVCL</sequence>
<dbReference type="AlphaFoldDB" id="A0A2H0XB82"/>
<name>A0A2H0XB82_UNCKA</name>
<evidence type="ECO:0000313" key="2">
    <source>
        <dbReference type="Proteomes" id="UP000231252"/>
    </source>
</evidence>
<proteinExistence type="predicted"/>
<dbReference type="Proteomes" id="UP000231252">
    <property type="component" value="Unassembled WGS sequence"/>
</dbReference>
<feature type="non-terminal residue" evidence="1">
    <location>
        <position position="1"/>
    </location>
</feature>
<protein>
    <submittedName>
        <fullName evidence="1">Uncharacterized protein</fullName>
    </submittedName>
</protein>
<reference evidence="2" key="1">
    <citation type="submission" date="2017-09" db="EMBL/GenBank/DDBJ databases">
        <title>Depth-based differentiation of microbial function through sediment-hosted aquifers and enrichment of novel symbionts in the deep terrestrial subsurface.</title>
        <authorList>
            <person name="Probst A.J."/>
            <person name="Ladd B."/>
            <person name="Jarett J.K."/>
            <person name="Geller-Mcgrath D.E."/>
            <person name="Sieber C.M.K."/>
            <person name="Emerson J.B."/>
            <person name="Anantharaman K."/>
            <person name="Thomas B.C."/>
            <person name="Malmstrom R."/>
            <person name="Stieglmeier M."/>
            <person name="Klingl A."/>
            <person name="Woyke T."/>
            <person name="Ryan C.M."/>
            <person name="Banfield J.F."/>
        </authorList>
    </citation>
    <scope>NUCLEOTIDE SEQUENCE [LARGE SCALE GENOMIC DNA]</scope>
</reference>
<organism evidence="1 2">
    <name type="scientific">candidate division WWE3 bacterium CG08_land_8_20_14_0_20_41_10</name>
    <dbReference type="NCBI Taxonomy" id="1975085"/>
    <lineage>
        <taxon>Bacteria</taxon>
        <taxon>Katanobacteria</taxon>
    </lineage>
</organism>
<accession>A0A2H0XB82</accession>
<gene>
    <name evidence="1" type="ORF">COT50_03225</name>
</gene>